<dbReference type="SUPFAM" id="SSF117916">
    <property type="entry name" value="Fe-S cluster assembly (FSCA) domain-like"/>
    <property type="match status" value="1"/>
</dbReference>
<evidence type="ECO:0000313" key="2">
    <source>
        <dbReference type="EMBL" id="QAA76910.1"/>
    </source>
</evidence>
<dbReference type="InterPro" id="IPR002744">
    <property type="entry name" value="MIP18-like"/>
</dbReference>
<dbReference type="PANTHER" id="PTHR42831:SF1">
    <property type="entry name" value="FE-S PROTEIN MATURATION AUXILIARY FACTOR YITW"/>
    <property type="match status" value="1"/>
</dbReference>
<evidence type="ECO:0000313" key="3">
    <source>
        <dbReference type="Proteomes" id="UP000287233"/>
    </source>
</evidence>
<name>A0A410FVI0_BIPS1</name>
<dbReference type="InterPro" id="IPR052339">
    <property type="entry name" value="Fe-S_Maturation_MIP18"/>
</dbReference>
<accession>A0A410FVI0</accession>
<sequence>MPTAGEVQAVLRGVTDPELGISVVDLGLVYGVEVEGNHIHVRMTLTAPSCPYASNLASQVERLLREQFVGCEARVTLVWEPRWTPEMMSDDARRQLATP</sequence>
<dbReference type="EMBL" id="CP034928">
    <property type="protein sequence ID" value="QAA76910.1"/>
    <property type="molecule type" value="Genomic_DNA"/>
</dbReference>
<feature type="domain" description="MIP18 family-like" evidence="1">
    <location>
        <begin position="6"/>
        <end position="67"/>
    </location>
</feature>
<dbReference type="PANTHER" id="PTHR42831">
    <property type="entry name" value="FE-S PROTEIN MATURATION AUXILIARY FACTOR YITW"/>
    <property type="match status" value="1"/>
</dbReference>
<protein>
    <submittedName>
        <fullName evidence="2">PaaD-like protein (DUF59) involved in Fe-S cluster assembly</fullName>
    </submittedName>
</protein>
<gene>
    <name evidence="2" type="ORF">BIP78_1144</name>
</gene>
<dbReference type="Pfam" id="PF01883">
    <property type="entry name" value="FeS_assembly_P"/>
    <property type="match status" value="1"/>
</dbReference>
<dbReference type="KEGG" id="bih:BIP78_1144"/>
<evidence type="ECO:0000259" key="1">
    <source>
        <dbReference type="Pfam" id="PF01883"/>
    </source>
</evidence>
<organism evidence="2 3">
    <name type="scientific">Bipolaricaulis sibiricus</name>
    <dbReference type="NCBI Taxonomy" id="2501609"/>
    <lineage>
        <taxon>Bacteria</taxon>
        <taxon>Candidatus Bipolaricaulota</taxon>
        <taxon>Candidatus Bipolaricaulia</taxon>
        <taxon>Candidatus Bipolaricaulales</taxon>
        <taxon>Candidatus Bipolaricaulaceae</taxon>
        <taxon>Candidatus Bipolaricaulis</taxon>
    </lineage>
</organism>
<dbReference type="AlphaFoldDB" id="A0A410FVI0"/>
<dbReference type="Gene3D" id="3.30.300.130">
    <property type="entry name" value="Fe-S cluster assembly (FSCA)"/>
    <property type="match status" value="1"/>
</dbReference>
<dbReference type="InterPro" id="IPR034904">
    <property type="entry name" value="FSCA_dom_sf"/>
</dbReference>
<reference evidence="3" key="1">
    <citation type="submission" date="2018-12" db="EMBL/GenBank/DDBJ databases">
        <title>Complete genome sequence of an uncultured bacterium of the candidate phylum Bipolaricaulota.</title>
        <authorList>
            <person name="Kadnikov V.V."/>
            <person name="Mardanov A.V."/>
            <person name="Beletsky A.V."/>
            <person name="Frank Y.A."/>
            <person name="Karnachuk O.V."/>
            <person name="Ravin N.V."/>
        </authorList>
    </citation>
    <scope>NUCLEOTIDE SEQUENCE [LARGE SCALE GENOMIC DNA]</scope>
</reference>
<dbReference type="Proteomes" id="UP000287233">
    <property type="component" value="Chromosome"/>
</dbReference>
<proteinExistence type="predicted"/>